<name>A0AAJ6Z5L5_PAPXU</name>
<sequence length="111" mass="11953">MEGQVYLSRNKLVSLSEQNLVDCASRGDGCSSSSNMLAAFTYIAENQGIDTENTYPYYGRKLRCAFKNDTVGAKSAGYTTIMDGSEEVLQEAVATQGPIAVVLSARNVVLE</sequence>
<dbReference type="KEGG" id="pxu:106116493"/>
<organism evidence="3">
    <name type="scientific">Papilio xuthus</name>
    <name type="common">Asian swallowtail butterfly</name>
    <dbReference type="NCBI Taxonomy" id="66420"/>
    <lineage>
        <taxon>Eukaryota</taxon>
        <taxon>Metazoa</taxon>
        <taxon>Ecdysozoa</taxon>
        <taxon>Arthropoda</taxon>
        <taxon>Hexapoda</taxon>
        <taxon>Insecta</taxon>
        <taxon>Pterygota</taxon>
        <taxon>Neoptera</taxon>
        <taxon>Endopterygota</taxon>
        <taxon>Lepidoptera</taxon>
        <taxon>Glossata</taxon>
        <taxon>Ditrysia</taxon>
        <taxon>Papilionoidea</taxon>
        <taxon>Papilionidae</taxon>
        <taxon>Papilioninae</taxon>
        <taxon>Papilio</taxon>
    </lineage>
</organism>
<dbReference type="Proteomes" id="UP000694872">
    <property type="component" value="Unplaced"/>
</dbReference>
<feature type="domain" description="Peptidase C1A papain C-terminal" evidence="2">
    <location>
        <begin position="1"/>
        <end position="107"/>
    </location>
</feature>
<dbReference type="InterPro" id="IPR038765">
    <property type="entry name" value="Papain-like_cys_pep_sf"/>
</dbReference>
<gene>
    <name evidence="3" type="primary">LOC106116493</name>
</gene>
<accession>A0AAJ6Z5L5</accession>
<dbReference type="GO" id="GO:0008234">
    <property type="term" value="F:cysteine-type peptidase activity"/>
    <property type="evidence" value="ECO:0007669"/>
    <property type="project" value="InterPro"/>
</dbReference>
<dbReference type="GeneID" id="106116493"/>
<dbReference type="AlphaFoldDB" id="A0AAJ6Z5L5"/>
<dbReference type="InterPro" id="IPR013128">
    <property type="entry name" value="Peptidase_C1A"/>
</dbReference>
<evidence type="ECO:0000256" key="1">
    <source>
        <dbReference type="ARBA" id="ARBA00008455"/>
    </source>
</evidence>
<dbReference type="Gene3D" id="3.90.70.10">
    <property type="entry name" value="Cysteine proteinases"/>
    <property type="match status" value="1"/>
</dbReference>
<dbReference type="PANTHER" id="PTHR12411">
    <property type="entry name" value="CYSTEINE PROTEASE FAMILY C1-RELATED"/>
    <property type="match status" value="1"/>
</dbReference>
<protein>
    <submittedName>
        <fullName evidence="3">Cathepsin L-like</fullName>
    </submittedName>
</protein>
<evidence type="ECO:0000313" key="3">
    <source>
        <dbReference type="RefSeq" id="XP_013165817.1"/>
    </source>
</evidence>
<dbReference type="GO" id="GO:0006508">
    <property type="term" value="P:proteolysis"/>
    <property type="evidence" value="ECO:0007669"/>
    <property type="project" value="InterPro"/>
</dbReference>
<evidence type="ECO:0000259" key="2">
    <source>
        <dbReference type="Pfam" id="PF00112"/>
    </source>
</evidence>
<dbReference type="InterPro" id="IPR000668">
    <property type="entry name" value="Peptidase_C1A_C"/>
</dbReference>
<reference evidence="3" key="1">
    <citation type="submission" date="2025-08" db="UniProtKB">
        <authorList>
            <consortium name="RefSeq"/>
        </authorList>
    </citation>
    <scope>IDENTIFICATION</scope>
</reference>
<dbReference type="SUPFAM" id="SSF54001">
    <property type="entry name" value="Cysteine proteinases"/>
    <property type="match status" value="1"/>
</dbReference>
<dbReference type="RefSeq" id="XP_013165817.1">
    <property type="nucleotide sequence ID" value="XM_013310363.1"/>
</dbReference>
<proteinExistence type="inferred from homology"/>
<dbReference type="Pfam" id="PF00112">
    <property type="entry name" value="Peptidase_C1"/>
    <property type="match status" value="1"/>
</dbReference>
<comment type="similarity">
    <text evidence="1">Belongs to the peptidase C1 family.</text>
</comment>